<evidence type="ECO:0000256" key="2">
    <source>
        <dbReference type="ARBA" id="ARBA00022670"/>
    </source>
</evidence>
<keyword evidence="5 6" id="KW-0720">Serine protease</keyword>
<dbReference type="EMBL" id="CP110426">
    <property type="protein sequence ID" value="WAQ85923.1"/>
    <property type="molecule type" value="Genomic_DNA"/>
</dbReference>
<evidence type="ECO:0000313" key="11">
    <source>
        <dbReference type="Proteomes" id="UP001164743"/>
    </source>
</evidence>
<dbReference type="InterPro" id="IPR015500">
    <property type="entry name" value="Peptidase_S8_subtilisin-rel"/>
</dbReference>
<dbReference type="Gene3D" id="3.50.30.30">
    <property type="match status" value="1"/>
</dbReference>
<dbReference type="InterPro" id="IPR000209">
    <property type="entry name" value="Peptidase_S8/S53_dom"/>
</dbReference>
<evidence type="ECO:0000313" key="10">
    <source>
        <dbReference type="EMBL" id="WAQ85923.1"/>
    </source>
</evidence>
<keyword evidence="3 7" id="KW-0732">Signal</keyword>
<evidence type="ECO:0000256" key="6">
    <source>
        <dbReference type="PROSITE-ProRule" id="PRU01240"/>
    </source>
</evidence>
<keyword evidence="4 6" id="KW-0378">Hydrolase</keyword>
<protein>
    <recommendedName>
        <fullName evidence="12">Peptidase S8/S53 domain-containing protein</fullName>
    </recommendedName>
</protein>
<dbReference type="InterPro" id="IPR036852">
    <property type="entry name" value="Peptidase_S8/S53_dom_sf"/>
</dbReference>
<gene>
    <name evidence="10" type="ORF">PtA15_6A552</name>
</gene>
<name>A0ABY7CLW1_9BASI</name>
<dbReference type="SUPFAM" id="SSF52743">
    <property type="entry name" value="Subtilisin-like"/>
    <property type="match status" value="1"/>
</dbReference>
<sequence>MVSFHKLSSLVLVIALVIVSHSIRGGNVKSNSAQLLTEAGPDSARFIISLDPKNPRALADLKVKLAQSKVNYKIVHDLTQVPAVFYGVSVELLDKKQVKLLLGIPGIRDVKQAGSIARGPTIPGNIQSKPLTTTVQKFPPHLQTNISMLHKQGIYGAGVKLAIIDSGIDCTHPAFGGGFGKGKKISFGMSFVENDDPQSKLNRGAIPNPCSDCGYHGTHVAGIVAAKDVGFGFQGVAPDVTLGMYLFGCDPYGPDDVIVRALLQAELDGADIISLSLGSSGGWSVGKDILDVINNLVEKKGKIIVVSAGNDGTDGLFSASSPASARGAISVASVDSSSPMSRELETSTGQNLSYYKNQVLPDASYPVYFTSDDLLNEDDACLPLPSKTPDLANYVVLIKIGSCFISEKALHARAKGAKLIFFYMKTRLVVSMHSQVLGATVAGISLEDAKYIAAESKKNPKGFRLIINSANKRTTILQPGLISPFSSFGPSFDFASPQPAISGIGGNVVSTLPMVSGAYGSASGTSMAAPQLAGIAALILSHRGKAGFDGYTMRDRLTTSSRIINYSAFRHQPHTVSHQGGGLANAWCAVMANTIITNAHMALFDSTSFKPDQEIKISNTGKTAVQYHLTHLPAVSVKTFGSHQKFNRPDVTPDIEGNVADAVITPQVFSLAPGAKQSVKIRFTPPKSDTRDLIVYSGYIILTGDVECESHNVPYYGVVGSLKEQEVLDRGPTGVSTTRFPFVGLKAEEEKADSLLDIKTTDFIWKLREHASLYIRFRTVFGSSVLRMDVIAGGANPSPSKIPKASTFATSFGGVKLIGMIPNGEFHAVSRSGPGFDDLFRTIWDAAVVTGVVNQNLTPLPAGKYRILIRTLRVSGNKDLETDFDFWVSPTFTLVR</sequence>
<dbReference type="PANTHER" id="PTHR43806:SF66">
    <property type="entry name" value="SERIN ENDOPEPTIDASE"/>
    <property type="match status" value="1"/>
</dbReference>
<dbReference type="Pfam" id="PF06280">
    <property type="entry name" value="fn3_5"/>
    <property type="match status" value="1"/>
</dbReference>
<evidence type="ECO:0000256" key="4">
    <source>
        <dbReference type="ARBA" id="ARBA00022801"/>
    </source>
</evidence>
<evidence type="ECO:0000256" key="7">
    <source>
        <dbReference type="SAM" id="SignalP"/>
    </source>
</evidence>
<dbReference type="Pfam" id="PF00082">
    <property type="entry name" value="Peptidase_S8"/>
    <property type="match status" value="1"/>
</dbReference>
<feature type="domain" description="C5a peptidase/Subtilisin-like protease SBT2-like Fn3-like" evidence="9">
    <location>
        <begin position="609"/>
        <end position="715"/>
    </location>
</feature>
<organism evidence="10 11">
    <name type="scientific">Puccinia triticina</name>
    <dbReference type="NCBI Taxonomy" id="208348"/>
    <lineage>
        <taxon>Eukaryota</taxon>
        <taxon>Fungi</taxon>
        <taxon>Dikarya</taxon>
        <taxon>Basidiomycota</taxon>
        <taxon>Pucciniomycotina</taxon>
        <taxon>Pucciniomycetes</taxon>
        <taxon>Pucciniales</taxon>
        <taxon>Pucciniaceae</taxon>
        <taxon>Puccinia</taxon>
    </lineage>
</organism>
<dbReference type="InterPro" id="IPR022398">
    <property type="entry name" value="Peptidase_S8_His-AS"/>
</dbReference>
<dbReference type="Proteomes" id="UP001164743">
    <property type="component" value="Chromosome 6A"/>
</dbReference>
<dbReference type="InterPro" id="IPR050131">
    <property type="entry name" value="Peptidase_S8_subtilisin-like"/>
</dbReference>
<comment type="similarity">
    <text evidence="1 6">Belongs to the peptidase S8 family.</text>
</comment>
<feature type="active site" description="Charge relay system" evidence="6">
    <location>
        <position position="216"/>
    </location>
</feature>
<dbReference type="Gene3D" id="2.60.40.10">
    <property type="entry name" value="Immunoglobulins"/>
    <property type="match status" value="1"/>
</dbReference>
<feature type="domain" description="Peptidase S8/S53" evidence="8">
    <location>
        <begin position="156"/>
        <end position="565"/>
    </location>
</feature>
<keyword evidence="11" id="KW-1185">Reference proteome</keyword>
<dbReference type="PROSITE" id="PS51892">
    <property type="entry name" value="SUBTILASE"/>
    <property type="match status" value="1"/>
</dbReference>
<evidence type="ECO:0000259" key="8">
    <source>
        <dbReference type="Pfam" id="PF00082"/>
    </source>
</evidence>
<accession>A0ABY7CLW1</accession>
<dbReference type="GeneID" id="77811165"/>
<evidence type="ECO:0000259" key="9">
    <source>
        <dbReference type="Pfam" id="PF06280"/>
    </source>
</evidence>
<dbReference type="RefSeq" id="XP_053021478.1">
    <property type="nucleotide sequence ID" value="XM_053170270.1"/>
</dbReference>
<feature type="active site" description="Charge relay system" evidence="6">
    <location>
        <position position="526"/>
    </location>
</feature>
<evidence type="ECO:0000256" key="1">
    <source>
        <dbReference type="ARBA" id="ARBA00011073"/>
    </source>
</evidence>
<evidence type="ECO:0008006" key="12">
    <source>
        <dbReference type="Google" id="ProtNLM"/>
    </source>
</evidence>
<dbReference type="InterPro" id="IPR010435">
    <property type="entry name" value="C5a/SBT2-like_Fn3"/>
</dbReference>
<feature type="active site" description="Charge relay system" evidence="6">
    <location>
        <position position="165"/>
    </location>
</feature>
<feature type="signal peptide" evidence="7">
    <location>
        <begin position="1"/>
        <end position="25"/>
    </location>
</feature>
<keyword evidence="2 6" id="KW-0645">Protease</keyword>
<evidence type="ECO:0000256" key="3">
    <source>
        <dbReference type="ARBA" id="ARBA00022729"/>
    </source>
</evidence>
<dbReference type="PANTHER" id="PTHR43806">
    <property type="entry name" value="PEPTIDASE S8"/>
    <property type="match status" value="1"/>
</dbReference>
<reference evidence="10" key="1">
    <citation type="submission" date="2022-10" db="EMBL/GenBank/DDBJ databases">
        <title>Puccinia triticina Genome sequencing and assembly.</title>
        <authorList>
            <person name="Li C."/>
        </authorList>
    </citation>
    <scope>NUCLEOTIDE SEQUENCE</scope>
    <source>
        <strain evidence="10">Pt15</strain>
    </source>
</reference>
<dbReference type="InterPro" id="IPR013783">
    <property type="entry name" value="Ig-like_fold"/>
</dbReference>
<proteinExistence type="inferred from homology"/>
<dbReference type="Gene3D" id="3.40.50.200">
    <property type="entry name" value="Peptidase S8/S53 domain"/>
    <property type="match status" value="1"/>
</dbReference>
<feature type="chain" id="PRO_5047273364" description="Peptidase S8/S53 domain-containing protein" evidence="7">
    <location>
        <begin position="26"/>
        <end position="896"/>
    </location>
</feature>
<evidence type="ECO:0000256" key="5">
    <source>
        <dbReference type="ARBA" id="ARBA00022825"/>
    </source>
</evidence>
<dbReference type="PRINTS" id="PR00723">
    <property type="entry name" value="SUBTILISIN"/>
</dbReference>
<dbReference type="PROSITE" id="PS00137">
    <property type="entry name" value="SUBTILASE_HIS"/>
    <property type="match status" value="1"/>
</dbReference>